<evidence type="ECO:0000256" key="6">
    <source>
        <dbReference type="ARBA" id="ARBA00023136"/>
    </source>
</evidence>
<evidence type="ECO:0000313" key="9">
    <source>
        <dbReference type="EMBL" id="GAA0413129.1"/>
    </source>
</evidence>
<feature type="transmembrane region" description="Helical" evidence="8">
    <location>
        <begin position="70"/>
        <end position="90"/>
    </location>
</feature>
<evidence type="ECO:0000256" key="2">
    <source>
        <dbReference type="ARBA" id="ARBA00022448"/>
    </source>
</evidence>
<dbReference type="SUPFAM" id="SSF103481">
    <property type="entry name" value="Multidrug resistance efflux transporter EmrE"/>
    <property type="match status" value="1"/>
</dbReference>
<evidence type="ECO:0000256" key="4">
    <source>
        <dbReference type="ARBA" id="ARBA00022692"/>
    </source>
</evidence>
<sequence>MRASAEGAEAFWCVDTGYLYMHASRVAKNMHIHTNNWGAVMAWIYLLIASVFEVVFALATNATHGFTELWPSLLTAGAAAGGIFFLSLALKTLDVGVGYTVWTGIGSVGTVVLGSVIFHESMNAGKAVAFVLIIGGVLGLKLSDRSATA</sequence>
<evidence type="ECO:0000256" key="1">
    <source>
        <dbReference type="ARBA" id="ARBA00004651"/>
    </source>
</evidence>
<feature type="transmembrane region" description="Helical" evidence="8">
    <location>
        <begin position="124"/>
        <end position="143"/>
    </location>
</feature>
<keyword evidence="3" id="KW-1003">Cell membrane</keyword>
<comment type="subcellular location">
    <subcellularLocation>
        <location evidence="1 7">Cell membrane</location>
        <topology evidence="1 7">Multi-pass membrane protein</topology>
    </subcellularLocation>
</comment>
<dbReference type="InterPro" id="IPR045324">
    <property type="entry name" value="Small_multidrug_res"/>
</dbReference>
<comment type="similarity">
    <text evidence="7">Belongs to the drug/metabolite transporter (DMT) superfamily. Small multidrug resistance (SMR) (TC 2.A.7.1) family.</text>
</comment>
<feature type="transmembrane region" description="Helical" evidence="8">
    <location>
        <begin position="97"/>
        <end position="118"/>
    </location>
</feature>
<gene>
    <name evidence="9" type="ORF">GCM10010357_37840</name>
</gene>
<keyword evidence="5 8" id="KW-1133">Transmembrane helix</keyword>
<proteinExistence type="inferred from homology"/>
<dbReference type="Pfam" id="PF00893">
    <property type="entry name" value="Multi_Drug_Res"/>
    <property type="match status" value="1"/>
</dbReference>
<evidence type="ECO:0000256" key="3">
    <source>
        <dbReference type="ARBA" id="ARBA00022475"/>
    </source>
</evidence>
<evidence type="ECO:0000313" key="10">
    <source>
        <dbReference type="Proteomes" id="UP001500879"/>
    </source>
</evidence>
<keyword evidence="2" id="KW-0813">Transport</keyword>
<feature type="transmembrane region" description="Helical" evidence="8">
    <location>
        <begin position="37"/>
        <end position="58"/>
    </location>
</feature>
<organism evidence="9 10">
    <name type="scientific">Streptomyces luteireticuli</name>
    <dbReference type="NCBI Taxonomy" id="173858"/>
    <lineage>
        <taxon>Bacteria</taxon>
        <taxon>Bacillati</taxon>
        <taxon>Actinomycetota</taxon>
        <taxon>Actinomycetes</taxon>
        <taxon>Kitasatosporales</taxon>
        <taxon>Streptomycetaceae</taxon>
        <taxon>Streptomyces</taxon>
    </lineage>
</organism>
<keyword evidence="10" id="KW-1185">Reference proteome</keyword>
<evidence type="ECO:0008006" key="11">
    <source>
        <dbReference type="Google" id="ProtNLM"/>
    </source>
</evidence>
<dbReference type="EMBL" id="BAAABX010000044">
    <property type="protein sequence ID" value="GAA0413129.1"/>
    <property type="molecule type" value="Genomic_DNA"/>
</dbReference>
<accession>A0ABP3IPP4</accession>
<name>A0ABP3IPP4_9ACTN</name>
<dbReference type="InterPro" id="IPR037185">
    <property type="entry name" value="EmrE-like"/>
</dbReference>
<dbReference type="Proteomes" id="UP001500879">
    <property type="component" value="Unassembled WGS sequence"/>
</dbReference>
<dbReference type="PANTHER" id="PTHR30561">
    <property type="entry name" value="SMR FAMILY PROTON-DEPENDENT DRUG EFFLUX TRANSPORTER SUGE"/>
    <property type="match status" value="1"/>
</dbReference>
<protein>
    <recommendedName>
        <fullName evidence="11">Multidrug efflux SMR transporter</fullName>
    </recommendedName>
</protein>
<keyword evidence="6 8" id="KW-0472">Membrane</keyword>
<evidence type="ECO:0000256" key="5">
    <source>
        <dbReference type="ARBA" id="ARBA00022989"/>
    </source>
</evidence>
<keyword evidence="4 7" id="KW-0812">Transmembrane</keyword>
<dbReference type="Gene3D" id="1.10.3730.20">
    <property type="match status" value="1"/>
</dbReference>
<comment type="caution">
    <text evidence="9">The sequence shown here is derived from an EMBL/GenBank/DDBJ whole genome shotgun (WGS) entry which is preliminary data.</text>
</comment>
<evidence type="ECO:0000256" key="8">
    <source>
        <dbReference type="SAM" id="Phobius"/>
    </source>
</evidence>
<dbReference type="PANTHER" id="PTHR30561:SF0">
    <property type="entry name" value="GUANIDINIUM EXPORTER"/>
    <property type="match status" value="1"/>
</dbReference>
<evidence type="ECO:0000256" key="7">
    <source>
        <dbReference type="RuleBase" id="RU003942"/>
    </source>
</evidence>
<dbReference type="InterPro" id="IPR000390">
    <property type="entry name" value="Small_drug/metabolite_transptr"/>
</dbReference>
<reference evidence="10" key="1">
    <citation type="journal article" date="2019" name="Int. J. Syst. Evol. Microbiol.">
        <title>The Global Catalogue of Microorganisms (GCM) 10K type strain sequencing project: providing services to taxonomists for standard genome sequencing and annotation.</title>
        <authorList>
            <consortium name="The Broad Institute Genomics Platform"/>
            <consortium name="The Broad Institute Genome Sequencing Center for Infectious Disease"/>
            <person name="Wu L."/>
            <person name="Ma J."/>
        </authorList>
    </citation>
    <scope>NUCLEOTIDE SEQUENCE [LARGE SCALE GENOMIC DNA]</scope>
    <source>
        <strain evidence="10">JCM 4788</strain>
    </source>
</reference>